<dbReference type="EMBL" id="CP039966">
    <property type="protein sequence ID" value="QCO58129.1"/>
    <property type="molecule type" value="Genomic_DNA"/>
</dbReference>
<dbReference type="OrthoDB" id="7605542at2"/>
<keyword evidence="4 7" id="KW-0812">Transmembrane</keyword>
<feature type="transmembrane region" description="Helical" evidence="7">
    <location>
        <begin position="195"/>
        <end position="215"/>
    </location>
</feature>
<evidence type="ECO:0000313" key="9">
    <source>
        <dbReference type="Proteomes" id="UP000298631"/>
    </source>
</evidence>
<keyword evidence="5 7" id="KW-1133">Transmembrane helix</keyword>
<comment type="subcellular location">
    <subcellularLocation>
        <location evidence="1">Cell membrane</location>
        <topology evidence="1">Multi-pass membrane protein</topology>
    </subcellularLocation>
</comment>
<sequence>MFFPSTISVCGVRGIPCATWGRLSQIRIVMLKSALLILSGNATASLLLLARNLIIARLIPVADYGIASTFAIAMALVEMMSNLGLQQQIVQAKNGEDPRFQAALQGFQVLRGVFAGAVLFFLAGTLTDFLNVPEATWAYQLMALVPVLNALKHFDIHRMNRSMVFWPLILTGVVPALLSVLAVWPLAIIYGDYKVMLYAILIQVGMTAVVSHLVAERPYRLILDRHVMAQSLRFGWPLLVNGILLFGIFQGDKVVVGRELGMDTLAIFAMGFTLTLTPMLVMTQSSQNFFLPPLSGLDRSTEAGRDRFQYLSIVVMQISIVMGLFLVFGVFLFRDLLVQVLLGPKYLTLIPILLPLAIMQAARVARAGAATIALSSGHTGNAMQANLIRIAVLPLAWYAVTQGAGVFVVIMIAIIGEAGGYVLSCVLVARKPGIALGPMVLPVLTSTAFLGAAMLASRLENIPVWMRVAMLGALFVATLASMKETRRYIARRRS</sequence>
<feature type="transmembrane region" description="Helical" evidence="7">
    <location>
        <begin position="345"/>
        <end position="362"/>
    </location>
</feature>
<evidence type="ECO:0000313" key="8">
    <source>
        <dbReference type="EMBL" id="QCO58129.1"/>
    </source>
</evidence>
<dbReference type="Proteomes" id="UP000298631">
    <property type="component" value="Plasmid unnamed2"/>
</dbReference>
<dbReference type="InterPro" id="IPR050833">
    <property type="entry name" value="Poly_Biosynth_Transport"/>
</dbReference>
<gene>
    <name evidence="8" type="ORF">EOK75_20450</name>
</gene>
<proteinExistence type="inferred from homology"/>
<feature type="transmembrane region" description="Helical" evidence="7">
    <location>
        <begin position="383"/>
        <end position="400"/>
    </location>
</feature>
<keyword evidence="9" id="KW-1185">Reference proteome</keyword>
<evidence type="ECO:0000256" key="3">
    <source>
        <dbReference type="ARBA" id="ARBA00022475"/>
    </source>
</evidence>
<reference evidence="8 9" key="1">
    <citation type="submission" date="2019-05" db="EMBL/GenBank/DDBJ databases">
        <title>Pseudorhodobacter turbinis sp. nov., isolated from the gut of the Korean turban shell.</title>
        <authorList>
            <person name="Jeong Y.-S."/>
            <person name="Kang W.-R."/>
            <person name="Bae J.-W."/>
        </authorList>
    </citation>
    <scope>NUCLEOTIDE SEQUENCE [LARGE SCALE GENOMIC DNA]</scope>
    <source>
        <strain evidence="8 9">S12M18</strain>
        <plasmid evidence="8 9">unnamed2</plasmid>
    </source>
</reference>
<feature type="transmembrane region" description="Helical" evidence="7">
    <location>
        <begin position="227"/>
        <end position="249"/>
    </location>
</feature>
<feature type="transmembrane region" description="Helical" evidence="7">
    <location>
        <begin position="436"/>
        <end position="456"/>
    </location>
</feature>
<organism evidence="8 9">
    <name type="scientific">Pseudorhodobacter turbinis</name>
    <dbReference type="NCBI Taxonomy" id="2500533"/>
    <lineage>
        <taxon>Bacteria</taxon>
        <taxon>Pseudomonadati</taxon>
        <taxon>Pseudomonadota</taxon>
        <taxon>Alphaproteobacteria</taxon>
        <taxon>Rhodobacterales</taxon>
        <taxon>Paracoccaceae</taxon>
        <taxon>Pseudorhodobacter</taxon>
    </lineage>
</organism>
<geneLocation type="plasmid" evidence="8 9">
    <name>unnamed2</name>
</geneLocation>
<keyword evidence="6 7" id="KW-0472">Membrane</keyword>
<dbReference type="Pfam" id="PF13440">
    <property type="entry name" value="Polysacc_synt_3"/>
    <property type="match status" value="1"/>
</dbReference>
<feature type="transmembrane region" description="Helical" evidence="7">
    <location>
        <begin position="163"/>
        <end position="189"/>
    </location>
</feature>
<evidence type="ECO:0000256" key="1">
    <source>
        <dbReference type="ARBA" id="ARBA00004651"/>
    </source>
</evidence>
<feature type="transmembrane region" description="Helical" evidence="7">
    <location>
        <begin position="109"/>
        <end position="129"/>
    </location>
</feature>
<dbReference type="GO" id="GO:0005886">
    <property type="term" value="C:plasma membrane"/>
    <property type="evidence" value="ECO:0007669"/>
    <property type="project" value="UniProtKB-SubCell"/>
</dbReference>
<feature type="transmembrane region" description="Helical" evidence="7">
    <location>
        <begin position="54"/>
        <end position="77"/>
    </location>
</feature>
<accession>A0A4P8EM68</accession>
<feature type="transmembrane region" description="Helical" evidence="7">
    <location>
        <begin position="406"/>
        <end position="429"/>
    </location>
</feature>
<dbReference type="PANTHER" id="PTHR30250">
    <property type="entry name" value="PST FAMILY PREDICTED COLANIC ACID TRANSPORTER"/>
    <property type="match status" value="1"/>
</dbReference>
<dbReference type="KEGG" id="pseb:EOK75_20450"/>
<evidence type="ECO:0000256" key="2">
    <source>
        <dbReference type="ARBA" id="ARBA00007430"/>
    </source>
</evidence>
<keyword evidence="8" id="KW-0614">Plasmid</keyword>
<name>A0A4P8EM68_9RHOB</name>
<keyword evidence="3" id="KW-1003">Cell membrane</keyword>
<protein>
    <submittedName>
        <fullName evidence="8">Polysaccharide biosynthesis protein</fullName>
    </submittedName>
</protein>
<evidence type="ECO:0000256" key="7">
    <source>
        <dbReference type="SAM" id="Phobius"/>
    </source>
</evidence>
<dbReference type="PANTHER" id="PTHR30250:SF10">
    <property type="entry name" value="LIPOPOLYSACCHARIDE BIOSYNTHESIS PROTEIN WZXC"/>
    <property type="match status" value="1"/>
</dbReference>
<evidence type="ECO:0000256" key="6">
    <source>
        <dbReference type="ARBA" id="ARBA00023136"/>
    </source>
</evidence>
<evidence type="ECO:0000256" key="5">
    <source>
        <dbReference type="ARBA" id="ARBA00022989"/>
    </source>
</evidence>
<evidence type="ECO:0000256" key="4">
    <source>
        <dbReference type="ARBA" id="ARBA00022692"/>
    </source>
</evidence>
<feature type="transmembrane region" description="Helical" evidence="7">
    <location>
        <begin position="462"/>
        <end position="482"/>
    </location>
</feature>
<feature type="transmembrane region" description="Helical" evidence="7">
    <location>
        <begin position="29"/>
        <end position="48"/>
    </location>
</feature>
<feature type="transmembrane region" description="Helical" evidence="7">
    <location>
        <begin position="310"/>
        <end position="333"/>
    </location>
</feature>
<feature type="transmembrane region" description="Helical" evidence="7">
    <location>
        <begin position="261"/>
        <end position="281"/>
    </location>
</feature>
<comment type="similarity">
    <text evidence="2">Belongs to the polysaccharide synthase family.</text>
</comment>
<dbReference type="AlphaFoldDB" id="A0A4P8EM68"/>